<evidence type="ECO:0000313" key="2">
    <source>
        <dbReference type="Proteomes" id="UP001066276"/>
    </source>
</evidence>
<proteinExistence type="predicted"/>
<keyword evidence="2" id="KW-1185">Reference proteome</keyword>
<dbReference type="Proteomes" id="UP001066276">
    <property type="component" value="Chromosome 4_1"/>
</dbReference>
<sequence>MARRAPLRCSVIPVRYKYCSAMKCFPVPYSSSNGLHVSGRALCSYYRPAAPRLGVGAGARTVPQVCLVELLMTAVVHGSWRLGSTWQPGKVLQQQKYPFSSTRLTTQSPNLNTALSARPVTHPQDEALAELGVLGLHGPRGSLRSLGRGGPPGRYTFTSRLVKFRNSPGTCTVTLQDKSTTYVVKHRDSIIFDIGPPPH</sequence>
<accession>A0AAV7T2K9</accession>
<protein>
    <submittedName>
        <fullName evidence="1">Uncharacterized protein</fullName>
    </submittedName>
</protein>
<reference evidence="1" key="1">
    <citation type="journal article" date="2022" name="bioRxiv">
        <title>Sequencing and chromosome-scale assembly of the giantPleurodeles waltlgenome.</title>
        <authorList>
            <person name="Brown T."/>
            <person name="Elewa A."/>
            <person name="Iarovenko S."/>
            <person name="Subramanian E."/>
            <person name="Araus A.J."/>
            <person name="Petzold A."/>
            <person name="Susuki M."/>
            <person name="Suzuki K.-i.T."/>
            <person name="Hayashi T."/>
            <person name="Toyoda A."/>
            <person name="Oliveira C."/>
            <person name="Osipova E."/>
            <person name="Leigh N.D."/>
            <person name="Simon A."/>
            <person name="Yun M.H."/>
        </authorList>
    </citation>
    <scope>NUCLEOTIDE SEQUENCE</scope>
    <source>
        <strain evidence="1">20211129_DDA</strain>
        <tissue evidence="1">Liver</tissue>
    </source>
</reference>
<comment type="caution">
    <text evidence="1">The sequence shown here is derived from an EMBL/GenBank/DDBJ whole genome shotgun (WGS) entry which is preliminary data.</text>
</comment>
<dbReference type="EMBL" id="JANPWB010000007">
    <property type="protein sequence ID" value="KAJ1170475.1"/>
    <property type="molecule type" value="Genomic_DNA"/>
</dbReference>
<organism evidence="1 2">
    <name type="scientific">Pleurodeles waltl</name>
    <name type="common">Iberian ribbed newt</name>
    <dbReference type="NCBI Taxonomy" id="8319"/>
    <lineage>
        <taxon>Eukaryota</taxon>
        <taxon>Metazoa</taxon>
        <taxon>Chordata</taxon>
        <taxon>Craniata</taxon>
        <taxon>Vertebrata</taxon>
        <taxon>Euteleostomi</taxon>
        <taxon>Amphibia</taxon>
        <taxon>Batrachia</taxon>
        <taxon>Caudata</taxon>
        <taxon>Salamandroidea</taxon>
        <taxon>Salamandridae</taxon>
        <taxon>Pleurodelinae</taxon>
        <taxon>Pleurodeles</taxon>
    </lineage>
</organism>
<name>A0AAV7T2K9_PLEWA</name>
<dbReference type="AlphaFoldDB" id="A0AAV7T2K9"/>
<evidence type="ECO:0000313" key="1">
    <source>
        <dbReference type="EMBL" id="KAJ1170475.1"/>
    </source>
</evidence>
<gene>
    <name evidence="1" type="ORF">NDU88_002351</name>
</gene>